<dbReference type="Pfam" id="PF13670">
    <property type="entry name" value="PepSY_2"/>
    <property type="match status" value="1"/>
</dbReference>
<organism evidence="3 4">
    <name type="scientific">Ectopseudomonas oleovorans</name>
    <name type="common">Pseudomonas oleovorans</name>
    <dbReference type="NCBI Taxonomy" id="301"/>
    <lineage>
        <taxon>Bacteria</taxon>
        <taxon>Pseudomonadati</taxon>
        <taxon>Pseudomonadota</taxon>
        <taxon>Gammaproteobacteria</taxon>
        <taxon>Pseudomonadales</taxon>
        <taxon>Pseudomonadaceae</taxon>
        <taxon>Ectopseudomonas</taxon>
    </lineage>
</organism>
<name>A0A061CN73_ECTOL</name>
<evidence type="ECO:0000313" key="3">
    <source>
        <dbReference type="EMBL" id="SUD51374.1"/>
    </source>
</evidence>
<feature type="domain" description="PepSY" evidence="2">
    <location>
        <begin position="5"/>
        <end position="86"/>
    </location>
</feature>
<accession>A0A379JSQ3</accession>
<dbReference type="InterPro" id="IPR025711">
    <property type="entry name" value="PepSY"/>
</dbReference>
<dbReference type="EMBL" id="UGUV01000002">
    <property type="protein sequence ID" value="SUD51374.1"/>
    <property type="molecule type" value="Genomic_DNA"/>
</dbReference>
<accession>A0A061CN73</accession>
<evidence type="ECO:0000256" key="1">
    <source>
        <dbReference type="SAM" id="SignalP"/>
    </source>
</evidence>
<evidence type="ECO:0000313" key="4">
    <source>
        <dbReference type="Proteomes" id="UP000255303"/>
    </source>
</evidence>
<reference evidence="3 4" key="1">
    <citation type="submission" date="2018-06" db="EMBL/GenBank/DDBJ databases">
        <authorList>
            <consortium name="Pathogen Informatics"/>
            <person name="Doyle S."/>
        </authorList>
    </citation>
    <scope>NUCLEOTIDE SEQUENCE [LARGE SCALE GENOMIC DNA]</scope>
    <source>
        <strain evidence="3 4">NCTC10692</strain>
    </source>
</reference>
<sequence length="89" mass="10011">MRRLLLVPALLACAAPALAKTECTTAERSTWQDPEQFQAKLVADGYRINTFKITEGNCYEIYGFDREGRKVEIYHDPVSGNAVKTESKD</sequence>
<proteinExistence type="predicted"/>
<gene>
    <name evidence="3" type="ORF">NCTC10692_01823</name>
</gene>
<evidence type="ECO:0000259" key="2">
    <source>
        <dbReference type="Pfam" id="PF13670"/>
    </source>
</evidence>
<feature type="signal peptide" evidence="1">
    <location>
        <begin position="1"/>
        <end position="19"/>
    </location>
</feature>
<protein>
    <submittedName>
        <fullName evidence="3">Signal peptide protein</fullName>
    </submittedName>
</protein>
<dbReference type="RefSeq" id="WP_004422950.1">
    <property type="nucleotide sequence ID" value="NZ_CP166923.2"/>
</dbReference>
<keyword evidence="1" id="KW-0732">Signal</keyword>
<dbReference type="AlphaFoldDB" id="A0A061CN73"/>
<dbReference type="Proteomes" id="UP000255303">
    <property type="component" value="Unassembled WGS sequence"/>
</dbReference>
<feature type="chain" id="PRO_5030002047" evidence="1">
    <location>
        <begin position="20"/>
        <end position="89"/>
    </location>
</feature>